<dbReference type="RefSeq" id="WP_265674971.1">
    <property type="nucleotide sequence ID" value="NZ_JAKRRY010000011.1"/>
</dbReference>
<dbReference type="GO" id="GO:0042597">
    <property type="term" value="C:periplasmic space"/>
    <property type="evidence" value="ECO:0007669"/>
    <property type="project" value="InterPro"/>
</dbReference>
<dbReference type="PROSITE" id="PS51257">
    <property type="entry name" value="PROKAR_LIPOPROTEIN"/>
    <property type="match status" value="1"/>
</dbReference>
<keyword evidence="2" id="KW-1185">Reference proteome</keyword>
<dbReference type="GO" id="GO:0008643">
    <property type="term" value="P:carbohydrate transport"/>
    <property type="evidence" value="ECO:0007669"/>
    <property type="project" value="InterPro"/>
</dbReference>
<proteinExistence type="predicted"/>
<dbReference type="InterPro" id="IPR010794">
    <property type="entry name" value="MalM"/>
</dbReference>
<evidence type="ECO:0000313" key="2">
    <source>
        <dbReference type="Proteomes" id="UP001155587"/>
    </source>
</evidence>
<comment type="caution">
    <text evidence="1">The sequence shown here is derived from an EMBL/GenBank/DDBJ whole genome shotgun (WGS) entry which is preliminary data.</text>
</comment>
<dbReference type="Pfam" id="PF07148">
    <property type="entry name" value="MalM"/>
    <property type="match status" value="1"/>
</dbReference>
<reference evidence="1" key="1">
    <citation type="submission" date="2022-02" db="EMBL/GenBank/DDBJ databases">
        <title>Vibrio sp. nov, a new bacterium isolated from seawater.</title>
        <authorList>
            <person name="Yuan Y."/>
        </authorList>
    </citation>
    <scope>NUCLEOTIDE SEQUENCE</scope>
    <source>
        <strain evidence="1">ZSDZ65</strain>
    </source>
</reference>
<accession>A0A9X3CND2</accession>
<protein>
    <submittedName>
        <fullName evidence="1">MalM family protein</fullName>
    </submittedName>
</protein>
<dbReference type="Proteomes" id="UP001155587">
    <property type="component" value="Unassembled WGS sequence"/>
</dbReference>
<sequence length="292" mass="32645">MKLPLLASILLSTVVGCSQTPHHSDVSGTSALAAAPLCCQGYSELHYQKLSHTNELTIELSRRSQAFELPTGKSFVQAYDLSDIGKITRFDVYANIENHVFVPQVQLLNSNFSVIYTSTSDDLALEKQTILHPERYHLSVLMNMNEHAKYIVIYTTRALLGEETLRQLPESFAAQRSQSIEMQKRVLQPFSIHSAIGKLTLSIDHIEKRLPLTSKSGQVEHVAQKAALPAITVSLFEQYKASLTQRDLNNYGLEIVDLVQENKFEEALSLVNRATNPAVAKNIFMQSVKLHP</sequence>
<dbReference type="AlphaFoldDB" id="A0A9X3CND2"/>
<gene>
    <name evidence="1" type="ORF">MD535_10405</name>
</gene>
<dbReference type="EMBL" id="JAKRRY010000011">
    <property type="protein sequence ID" value="MCW8346411.1"/>
    <property type="molecule type" value="Genomic_DNA"/>
</dbReference>
<evidence type="ECO:0000313" key="1">
    <source>
        <dbReference type="EMBL" id="MCW8346411.1"/>
    </source>
</evidence>
<organism evidence="1 2">
    <name type="scientific">Vibrio qingdaonensis</name>
    <dbReference type="NCBI Taxonomy" id="2829491"/>
    <lineage>
        <taxon>Bacteria</taxon>
        <taxon>Pseudomonadati</taxon>
        <taxon>Pseudomonadota</taxon>
        <taxon>Gammaproteobacteria</taxon>
        <taxon>Vibrionales</taxon>
        <taxon>Vibrionaceae</taxon>
        <taxon>Vibrio</taxon>
    </lineage>
</organism>
<name>A0A9X3CND2_9VIBR</name>